<dbReference type="PANTHER" id="PTHR43283">
    <property type="entry name" value="BETA-LACTAMASE-RELATED"/>
    <property type="match status" value="1"/>
</dbReference>
<reference evidence="2 3" key="1">
    <citation type="journal article" date="2014" name="Environ. Microbiol.">
        <title>Comparative genomics of the marine bacterial genus Glaciecola reveals the high degree of genomic diversity and genomic characteristic for cold adaptation.</title>
        <authorList>
            <person name="Qin Q.L."/>
            <person name="Xie B.B."/>
            <person name="Yu Y."/>
            <person name="Shu Y.L."/>
            <person name="Rong J.C."/>
            <person name="Zhang Y.J."/>
            <person name="Zhao D.L."/>
            <person name="Chen X.L."/>
            <person name="Zhang X.Y."/>
            <person name="Chen B."/>
            <person name="Zhou B.C."/>
            <person name="Zhang Y.Z."/>
        </authorList>
    </citation>
    <scope>NUCLEOTIDE SEQUENCE [LARGE SCALE GENOMIC DNA]</scope>
    <source>
        <strain evidence="2 3">NO2</strain>
    </source>
</reference>
<comment type="caution">
    <text evidence="2">The sequence shown here is derived from an EMBL/GenBank/DDBJ whole genome shotgun (WGS) entry which is preliminary data.</text>
</comment>
<evidence type="ECO:0000313" key="3">
    <source>
        <dbReference type="Proteomes" id="UP000008372"/>
    </source>
</evidence>
<sequence>MNDDTGFNEIALNNLVEMMKGDIDTGLYDGAVIKVARHGKVALDESIGFTDRSIGRAAGKDDIFKVFSLTKAFTHTVILRAIDQGLLSLTTPVVDILPEFYGRDMFRSGRKNLINIGHLLTHRAGMPPTPKPVGYDKIHDLDTVFAAICEMDVIGIPGKEFNYSPTINHALMGTIAKRVFGATSFRELVRREVFEPLGMNDSSIGVIDSQKERLVPIVPAMPEASWITNEDTRLVAEAIDREGSEMPWVGAATSVRDIFKFAEMLRMGGTADGQRILSPAILKKATTLHTGDMINELYRHLAEPRGWETPPGNMGLGFALGGSGLTVNQFGTLTSSGTFGNFGAGSTLFWVDPVSGITFVCLTAKVIEEGDNIVRFQRISDMVASAAL</sequence>
<name>A0ABQ0IAQ6_9ALTE</name>
<dbReference type="InterPro" id="IPR050789">
    <property type="entry name" value="Diverse_Enzym_Activities"/>
</dbReference>
<dbReference type="SUPFAM" id="SSF56601">
    <property type="entry name" value="beta-lactamase/transpeptidase-like"/>
    <property type="match status" value="1"/>
</dbReference>
<dbReference type="Pfam" id="PF00144">
    <property type="entry name" value="Beta-lactamase"/>
    <property type="match status" value="1"/>
</dbReference>
<dbReference type="Gene3D" id="3.40.710.10">
    <property type="entry name" value="DD-peptidase/beta-lactamase superfamily"/>
    <property type="match status" value="1"/>
</dbReference>
<proteinExistence type="predicted"/>
<gene>
    <name evidence="2" type="ORF">GAGA_3610</name>
</gene>
<evidence type="ECO:0000313" key="2">
    <source>
        <dbReference type="EMBL" id="GAC06443.1"/>
    </source>
</evidence>
<keyword evidence="3" id="KW-1185">Reference proteome</keyword>
<dbReference type="Proteomes" id="UP000008372">
    <property type="component" value="Unassembled WGS sequence"/>
</dbReference>
<accession>A0ABQ0IAQ6</accession>
<dbReference type="EMBL" id="BAEK01000065">
    <property type="protein sequence ID" value="GAC06443.1"/>
    <property type="molecule type" value="Genomic_DNA"/>
</dbReference>
<dbReference type="PANTHER" id="PTHR43283:SF3">
    <property type="entry name" value="BETA-LACTAMASE FAMILY PROTEIN (AFU_ORTHOLOGUE AFUA_5G07500)"/>
    <property type="match status" value="1"/>
</dbReference>
<dbReference type="RefSeq" id="WP_008305320.1">
    <property type="nucleotide sequence ID" value="NZ_BAEK01000065.1"/>
</dbReference>
<protein>
    <recommendedName>
        <fullName evidence="1">Beta-lactamase-related domain-containing protein</fullName>
    </recommendedName>
</protein>
<dbReference type="InterPro" id="IPR001466">
    <property type="entry name" value="Beta-lactam-related"/>
</dbReference>
<feature type="domain" description="Beta-lactamase-related" evidence="1">
    <location>
        <begin position="28"/>
        <end position="378"/>
    </location>
</feature>
<evidence type="ECO:0000259" key="1">
    <source>
        <dbReference type="Pfam" id="PF00144"/>
    </source>
</evidence>
<dbReference type="InterPro" id="IPR012338">
    <property type="entry name" value="Beta-lactam/transpept-like"/>
</dbReference>
<organism evidence="2 3">
    <name type="scientific">Paraglaciecola agarilytica NO2</name>
    <dbReference type="NCBI Taxonomy" id="1125747"/>
    <lineage>
        <taxon>Bacteria</taxon>
        <taxon>Pseudomonadati</taxon>
        <taxon>Pseudomonadota</taxon>
        <taxon>Gammaproteobacteria</taxon>
        <taxon>Alteromonadales</taxon>
        <taxon>Alteromonadaceae</taxon>
        <taxon>Paraglaciecola</taxon>
    </lineage>
</organism>